<dbReference type="SUPFAM" id="SSF50800">
    <property type="entry name" value="PK beta-barrel domain-like"/>
    <property type="match status" value="1"/>
</dbReference>
<dbReference type="InterPro" id="IPR052716">
    <property type="entry name" value="MOSC_domain"/>
</dbReference>
<dbReference type="GO" id="GO:0030170">
    <property type="term" value="F:pyridoxal phosphate binding"/>
    <property type="evidence" value="ECO:0007669"/>
    <property type="project" value="InterPro"/>
</dbReference>
<name>A0A7C2NY77_UNCW3</name>
<gene>
    <name evidence="2" type="ORF">ENQ77_01105</name>
    <name evidence="3" type="ORF">ENU66_02750</name>
</gene>
<evidence type="ECO:0000313" key="2">
    <source>
        <dbReference type="EMBL" id="HEN27270.1"/>
    </source>
</evidence>
<comment type="caution">
    <text evidence="2">The sequence shown here is derived from an EMBL/GenBank/DDBJ whole genome shotgun (WGS) entry which is preliminary data.</text>
</comment>
<dbReference type="GO" id="GO:0003824">
    <property type="term" value="F:catalytic activity"/>
    <property type="evidence" value="ECO:0007669"/>
    <property type="project" value="InterPro"/>
</dbReference>
<dbReference type="PANTHER" id="PTHR36930">
    <property type="entry name" value="METAL-SULFUR CLUSTER BIOSYNTHESIS PROTEINS YUAD-RELATED"/>
    <property type="match status" value="1"/>
</dbReference>
<accession>A0A7C2NY77</accession>
<protein>
    <submittedName>
        <fullName evidence="2">MOSC domain-containing protein</fullName>
    </submittedName>
</protein>
<dbReference type="GO" id="GO:0030151">
    <property type="term" value="F:molybdenum ion binding"/>
    <property type="evidence" value="ECO:0007669"/>
    <property type="project" value="InterPro"/>
</dbReference>
<dbReference type="InterPro" id="IPR011037">
    <property type="entry name" value="Pyrv_Knase-like_insert_dom_sf"/>
</dbReference>
<dbReference type="PANTHER" id="PTHR36930:SF1">
    <property type="entry name" value="MOSC DOMAIN-CONTAINING PROTEIN"/>
    <property type="match status" value="1"/>
</dbReference>
<dbReference type="InterPro" id="IPR005302">
    <property type="entry name" value="MoCF_Sase_C"/>
</dbReference>
<organism evidence="2">
    <name type="scientific">candidate division WOR-3 bacterium</name>
    <dbReference type="NCBI Taxonomy" id="2052148"/>
    <lineage>
        <taxon>Bacteria</taxon>
        <taxon>Bacteria division WOR-3</taxon>
    </lineage>
</organism>
<dbReference type="AlphaFoldDB" id="A0A7C2NY77"/>
<dbReference type="Gene3D" id="2.40.33.20">
    <property type="entry name" value="PK beta-barrel domain-like"/>
    <property type="match status" value="1"/>
</dbReference>
<reference evidence="2" key="1">
    <citation type="journal article" date="2020" name="mSystems">
        <title>Genome- and Community-Level Interaction Insights into Carbon Utilization and Element Cycling Functions of Hydrothermarchaeota in Hydrothermal Sediment.</title>
        <authorList>
            <person name="Zhou Z."/>
            <person name="Liu Y."/>
            <person name="Xu W."/>
            <person name="Pan J."/>
            <person name="Luo Z.H."/>
            <person name="Li M."/>
        </authorList>
    </citation>
    <scope>NUCLEOTIDE SEQUENCE [LARGE SCALE GENOMIC DNA]</scope>
    <source>
        <strain evidence="2">SpSt-34</strain>
        <strain evidence="3">SpSt-69</strain>
    </source>
</reference>
<dbReference type="Pfam" id="PF03473">
    <property type="entry name" value="MOSC"/>
    <property type="match status" value="1"/>
</dbReference>
<evidence type="ECO:0000259" key="1">
    <source>
        <dbReference type="PROSITE" id="PS51340"/>
    </source>
</evidence>
<sequence length="140" mass="15143">MEGRVFACCIADKKGIPKKEVPEINLVENFGVEGDAHAGGERQVSLLAKESVEKSGLEVPPGAFGENILVEGINLSKIQIGDKIIIDEVILEVTHKGKKCHTKCAIFYKTGKCIMPIEGIFARVLKGGKIKKGAKVEIEK</sequence>
<evidence type="ECO:0000313" key="3">
    <source>
        <dbReference type="EMBL" id="HGL17239.1"/>
    </source>
</evidence>
<dbReference type="EMBL" id="DTDJ01000023">
    <property type="protein sequence ID" value="HGL17239.1"/>
    <property type="molecule type" value="Genomic_DNA"/>
</dbReference>
<dbReference type="EMBL" id="DSOL01000028">
    <property type="protein sequence ID" value="HEN27270.1"/>
    <property type="molecule type" value="Genomic_DNA"/>
</dbReference>
<feature type="domain" description="MOSC" evidence="1">
    <location>
        <begin position="19"/>
        <end position="139"/>
    </location>
</feature>
<dbReference type="PROSITE" id="PS51340">
    <property type="entry name" value="MOSC"/>
    <property type="match status" value="1"/>
</dbReference>
<proteinExistence type="predicted"/>